<keyword evidence="3" id="KW-0804">Transcription</keyword>
<dbReference type="PANTHER" id="PTHR33164">
    <property type="entry name" value="TRANSCRIPTIONAL REGULATOR, MARR FAMILY"/>
    <property type="match status" value="1"/>
</dbReference>
<evidence type="ECO:0000313" key="5">
    <source>
        <dbReference type="EMBL" id="RNB87159.1"/>
    </source>
</evidence>
<organism evidence="5 6">
    <name type="scientific">Brevibacillus fluminis</name>
    <dbReference type="NCBI Taxonomy" id="511487"/>
    <lineage>
        <taxon>Bacteria</taxon>
        <taxon>Bacillati</taxon>
        <taxon>Bacillota</taxon>
        <taxon>Bacilli</taxon>
        <taxon>Bacillales</taxon>
        <taxon>Paenibacillaceae</taxon>
        <taxon>Brevibacillus</taxon>
    </lineage>
</organism>
<protein>
    <submittedName>
        <fullName evidence="5">MarR family transcriptional regulator</fullName>
    </submittedName>
</protein>
<dbReference type="InterPro" id="IPR039422">
    <property type="entry name" value="MarR/SlyA-like"/>
</dbReference>
<dbReference type="EMBL" id="RHHQ01000012">
    <property type="protein sequence ID" value="RNB87159.1"/>
    <property type="molecule type" value="Genomic_DNA"/>
</dbReference>
<comment type="caution">
    <text evidence="5">The sequence shown here is derived from an EMBL/GenBank/DDBJ whole genome shotgun (WGS) entry which is preliminary data.</text>
</comment>
<evidence type="ECO:0000256" key="3">
    <source>
        <dbReference type="ARBA" id="ARBA00023163"/>
    </source>
</evidence>
<name>A0A3M8DHT5_9BACL</name>
<dbReference type="SMART" id="SM00347">
    <property type="entry name" value="HTH_MARR"/>
    <property type="match status" value="1"/>
</dbReference>
<accession>A0A3M8DHT5</accession>
<dbReference type="SUPFAM" id="SSF46785">
    <property type="entry name" value="Winged helix' DNA-binding domain"/>
    <property type="match status" value="1"/>
</dbReference>
<sequence>MEFDLRDIPTRQTLKEYSVFYPGLDVTAVETYLLFLRAASEVFTVSDNHLSQFGLSRGKVTLLMLLIRNAETGLPPSELAARAGVTRGTITGLLDGLERDGLVERHDHPSDRRMYTIHLTESGLVLMQKLLPMQFMLISQMMSELAPEERTQLVGLLAKIRKGVETIDVI</sequence>
<dbReference type="PROSITE" id="PS01117">
    <property type="entry name" value="HTH_MARR_1"/>
    <property type="match status" value="1"/>
</dbReference>
<dbReference type="PROSITE" id="PS50995">
    <property type="entry name" value="HTH_MARR_2"/>
    <property type="match status" value="1"/>
</dbReference>
<keyword evidence="2" id="KW-0238">DNA-binding</keyword>
<evidence type="ECO:0000256" key="1">
    <source>
        <dbReference type="ARBA" id="ARBA00023015"/>
    </source>
</evidence>
<dbReference type="Gene3D" id="1.10.10.10">
    <property type="entry name" value="Winged helix-like DNA-binding domain superfamily/Winged helix DNA-binding domain"/>
    <property type="match status" value="1"/>
</dbReference>
<dbReference type="Proteomes" id="UP000271031">
    <property type="component" value="Unassembled WGS sequence"/>
</dbReference>
<evidence type="ECO:0000256" key="2">
    <source>
        <dbReference type="ARBA" id="ARBA00023125"/>
    </source>
</evidence>
<keyword evidence="1" id="KW-0805">Transcription regulation</keyword>
<dbReference type="GO" id="GO:0003677">
    <property type="term" value="F:DNA binding"/>
    <property type="evidence" value="ECO:0007669"/>
    <property type="project" value="UniProtKB-KW"/>
</dbReference>
<dbReference type="PANTHER" id="PTHR33164:SF43">
    <property type="entry name" value="HTH-TYPE TRANSCRIPTIONAL REPRESSOR YETL"/>
    <property type="match status" value="1"/>
</dbReference>
<dbReference type="InterPro" id="IPR023187">
    <property type="entry name" value="Tscrpt_reg_MarR-type_CS"/>
</dbReference>
<dbReference type="InterPro" id="IPR000835">
    <property type="entry name" value="HTH_MarR-typ"/>
</dbReference>
<reference evidence="5 6" key="1">
    <citation type="submission" date="2018-10" db="EMBL/GenBank/DDBJ databases">
        <title>Phylogenomics of Brevibacillus.</title>
        <authorList>
            <person name="Dunlap C."/>
        </authorList>
    </citation>
    <scope>NUCLEOTIDE SEQUENCE [LARGE SCALE GENOMIC DNA]</scope>
    <source>
        <strain evidence="5 6">JCM 15716</strain>
    </source>
</reference>
<evidence type="ECO:0000259" key="4">
    <source>
        <dbReference type="PROSITE" id="PS50995"/>
    </source>
</evidence>
<dbReference type="AlphaFoldDB" id="A0A3M8DHT5"/>
<dbReference type="GO" id="GO:0003700">
    <property type="term" value="F:DNA-binding transcription factor activity"/>
    <property type="evidence" value="ECO:0007669"/>
    <property type="project" value="InterPro"/>
</dbReference>
<gene>
    <name evidence="5" type="ORF">EDM56_15860</name>
</gene>
<dbReference type="GO" id="GO:0006950">
    <property type="term" value="P:response to stress"/>
    <property type="evidence" value="ECO:0007669"/>
    <property type="project" value="TreeGrafter"/>
</dbReference>
<dbReference type="Pfam" id="PF12802">
    <property type="entry name" value="MarR_2"/>
    <property type="match status" value="1"/>
</dbReference>
<dbReference type="InterPro" id="IPR036388">
    <property type="entry name" value="WH-like_DNA-bd_sf"/>
</dbReference>
<evidence type="ECO:0000313" key="6">
    <source>
        <dbReference type="Proteomes" id="UP000271031"/>
    </source>
</evidence>
<feature type="domain" description="HTH marR-type" evidence="4">
    <location>
        <begin position="28"/>
        <end position="162"/>
    </location>
</feature>
<dbReference type="PRINTS" id="PR00598">
    <property type="entry name" value="HTHMARR"/>
</dbReference>
<proteinExistence type="predicted"/>
<dbReference type="OrthoDB" id="162531at2"/>
<dbReference type="InterPro" id="IPR036390">
    <property type="entry name" value="WH_DNA-bd_sf"/>
</dbReference>
<dbReference type="RefSeq" id="WP_122918858.1">
    <property type="nucleotide sequence ID" value="NZ_RHHQ01000012.1"/>
</dbReference>
<keyword evidence="6" id="KW-1185">Reference proteome</keyword>